<evidence type="ECO:0000313" key="4">
    <source>
        <dbReference type="EMBL" id="CAF1290455.1"/>
    </source>
</evidence>
<organism evidence="5 7">
    <name type="scientific">Rotaria sordida</name>
    <dbReference type="NCBI Taxonomy" id="392033"/>
    <lineage>
        <taxon>Eukaryota</taxon>
        <taxon>Metazoa</taxon>
        <taxon>Spiralia</taxon>
        <taxon>Gnathifera</taxon>
        <taxon>Rotifera</taxon>
        <taxon>Eurotatoria</taxon>
        <taxon>Bdelloidea</taxon>
        <taxon>Philodinida</taxon>
        <taxon>Philodinidae</taxon>
        <taxon>Rotaria</taxon>
    </lineage>
</organism>
<protein>
    <submittedName>
        <fullName evidence="5">Uncharacterized protein</fullName>
    </submittedName>
</protein>
<dbReference type="Proteomes" id="UP000663836">
    <property type="component" value="Unassembled WGS sequence"/>
</dbReference>
<sequence length="87" mass="9605">MPQGKLKTKVQLPSNIKKKSATKKNDHGKISKTKMNKKKKTTMNTGKTGLEAVQQRLTTEIAKNIEQQCASKVKANEGKSLTIVKPN</sequence>
<evidence type="ECO:0000313" key="7">
    <source>
        <dbReference type="Proteomes" id="UP000663870"/>
    </source>
</evidence>
<dbReference type="EMBL" id="CAJNOL010001135">
    <property type="protein sequence ID" value="CAF1295202.1"/>
    <property type="molecule type" value="Genomic_DNA"/>
</dbReference>
<dbReference type="Proteomes" id="UP000663864">
    <property type="component" value="Unassembled WGS sequence"/>
</dbReference>
<dbReference type="EMBL" id="CAJNOH010000290">
    <property type="protein sequence ID" value="CAF0986474.1"/>
    <property type="molecule type" value="Genomic_DNA"/>
</dbReference>
<reference evidence="5" key="1">
    <citation type="submission" date="2021-02" db="EMBL/GenBank/DDBJ databases">
        <authorList>
            <person name="Nowell W R."/>
        </authorList>
    </citation>
    <scope>NUCLEOTIDE SEQUENCE</scope>
</reference>
<dbReference type="EMBL" id="CAJNOL010001114">
    <property type="protein sequence ID" value="CAF1290455.1"/>
    <property type="molecule type" value="Genomic_DNA"/>
</dbReference>
<evidence type="ECO:0000256" key="1">
    <source>
        <dbReference type="SAM" id="MobiDB-lite"/>
    </source>
</evidence>
<evidence type="ECO:0000313" key="2">
    <source>
        <dbReference type="EMBL" id="CAF0986474.1"/>
    </source>
</evidence>
<dbReference type="Proteomes" id="UP000663854">
    <property type="component" value="Unassembled WGS sequence"/>
</dbReference>
<dbReference type="Proteomes" id="UP000663870">
    <property type="component" value="Unassembled WGS sequence"/>
</dbReference>
<feature type="compositionally biased region" description="Basic residues" evidence="1">
    <location>
        <begin position="30"/>
        <end position="41"/>
    </location>
</feature>
<feature type="region of interest" description="Disordered" evidence="1">
    <location>
        <begin position="1"/>
        <end position="43"/>
    </location>
</feature>
<gene>
    <name evidence="6" type="ORF">JBS370_LOCUS17529</name>
    <name evidence="4" type="ORF">JXQ802_LOCUS28972</name>
    <name evidence="5" type="ORF">JXQ802_LOCUS29206</name>
    <name evidence="2" type="ORF">PYM288_LOCUS13888</name>
    <name evidence="3" type="ORF">ZHD862_LOCUS14634</name>
</gene>
<comment type="caution">
    <text evidence="5">The sequence shown here is derived from an EMBL/GenBank/DDBJ whole genome shotgun (WGS) entry which is preliminary data.</text>
</comment>
<evidence type="ECO:0000313" key="3">
    <source>
        <dbReference type="EMBL" id="CAF1042768.1"/>
    </source>
</evidence>
<evidence type="ECO:0000313" key="5">
    <source>
        <dbReference type="EMBL" id="CAF1295202.1"/>
    </source>
</evidence>
<dbReference type="EMBL" id="CAJNOT010000641">
    <property type="protein sequence ID" value="CAF1042768.1"/>
    <property type="molecule type" value="Genomic_DNA"/>
</dbReference>
<proteinExistence type="predicted"/>
<dbReference type="EMBL" id="CAJOBD010001890">
    <property type="protein sequence ID" value="CAF3838959.1"/>
    <property type="molecule type" value="Genomic_DNA"/>
</dbReference>
<accession>A0A815DLC3</accession>
<keyword evidence="7" id="KW-1185">Reference proteome</keyword>
<name>A0A815DLC3_9BILA</name>
<dbReference type="AlphaFoldDB" id="A0A815DLC3"/>
<evidence type="ECO:0000313" key="6">
    <source>
        <dbReference type="EMBL" id="CAF3838959.1"/>
    </source>
</evidence>